<gene>
    <name evidence="1" type="ORF">HJG63_008526</name>
</gene>
<comment type="caution">
    <text evidence="1">The sequence shown here is derived from an EMBL/GenBank/DDBJ whole genome shotgun (WGS) entry which is preliminary data.</text>
</comment>
<protein>
    <submittedName>
        <fullName evidence="1">Uncharacterized protein</fullName>
    </submittedName>
</protein>
<dbReference type="Proteomes" id="UP000593571">
    <property type="component" value="Unassembled WGS sequence"/>
</dbReference>
<dbReference type="EMBL" id="JACASE010000012">
    <property type="protein sequence ID" value="KAF6422685.1"/>
    <property type="molecule type" value="Genomic_DNA"/>
</dbReference>
<keyword evidence="2" id="KW-1185">Reference proteome</keyword>
<name>A0A7J8DI10_ROUAE</name>
<evidence type="ECO:0000313" key="2">
    <source>
        <dbReference type="Proteomes" id="UP000593571"/>
    </source>
</evidence>
<proteinExistence type="predicted"/>
<reference evidence="1 2" key="1">
    <citation type="journal article" date="2020" name="Nature">
        <title>Six reference-quality genomes reveal evolution of bat adaptations.</title>
        <authorList>
            <person name="Jebb D."/>
            <person name="Huang Z."/>
            <person name="Pippel M."/>
            <person name="Hughes G.M."/>
            <person name="Lavrichenko K."/>
            <person name="Devanna P."/>
            <person name="Winkler S."/>
            <person name="Jermiin L.S."/>
            <person name="Skirmuntt E.C."/>
            <person name="Katzourakis A."/>
            <person name="Burkitt-Gray L."/>
            <person name="Ray D.A."/>
            <person name="Sullivan K.A.M."/>
            <person name="Roscito J.G."/>
            <person name="Kirilenko B.M."/>
            <person name="Davalos L.M."/>
            <person name="Corthals A.P."/>
            <person name="Power M.L."/>
            <person name="Jones G."/>
            <person name="Ransome R.D."/>
            <person name="Dechmann D.K.N."/>
            <person name="Locatelli A.G."/>
            <person name="Puechmaille S.J."/>
            <person name="Fedrigo O."/>
            <person name="Jarvis E.D."/>
            <person name="Hiller M."/>
            <person name="Vernes S.C."/>
            <person name="Myers E.W."/>
            <person name="Teeling E.C."/>
        </authorList>
    </citation>
    <scope>NUCLEOTIDE SEQUENCE [LARGE SCALE GENOMIC DNA]</scope>
    <source>
        <strain evidence="1">MRouAeg1</strain>
        <tissue evidence="1">Muscle</tissue>
    </source>
</reference>
<dbReference type="AlphaFoldDB" id="A0A7J8DI10"/>
<organism evidence="1 2">
    <name type="scientific">Rousettus aegyptiacus</name>
    <name type="common">Egyptian fruit bat</name>
    <name type="synonym">Pteropus aegyptiacus</name>
    <dbReference type="NCBI Taxonomy" id="9407"/>
    <lineage>
        <taxon>Eukaryota</taxon>
        <taxon>Metazoa</taxon>
        <taxon>Chordata</taxon>
        <taxon>Craniata</taxon>
        <taxon>Vertebrata</taxon>
        <taxon>Euteleostomi</taxon>
        <taxon>Mammalia</taxon>
        <taxon>Eutheria</taxon>
        <taxon>Laurasiatheria</taxon>
        <taxon>Chiroptera</taxon>
        <taxon>Yinpterochiroptera</taxon>
        <taxon>Pteropodoidea</taxon>
        <taxon>Pteropodidae</taxon>
        <taxon>Rousettinae</taxon>
        <taxon>Rousettus</taxon>
    </lineage>
</organism>
<accession>A0A7J8DI10</accession>
<sequence>MTFEREASVKDFPWISFTSFRFKQNGAGSTESSHIRLMHVRSASDHLTLCFMPCRSPGVILKILEIPWGRRCGLHSPSWLSLSLALFLGPAGSESKLGPFHGFHQDQKALSNLSPVWHAVGRGDICGARDTATVSAPESVGNDVICLECVCGSVFGSVL</sequence>
<evidence type="ECO:0000313" key="1">
    <source>
        <dbReference type="EMBL" id="KAF6422685.1"/>
    </source>
</evidence>